<dbReference type="InterPro" id="IPR011006">
    <property type="entry name" value="CheY-like_superfamily"/>
</dbReference>
<name>A0ABU3PXY6_9ACTN</name>
<dbReference type="PANTHER" id="PTHR44591">
    <property type="entry name" value="STRESS RESPONSE REGULATOR PROTEIN 1"/>
    <property type="match status" value="1"/>
</dbReference>
<gene>
    <name evidence="4" type="ORF">RDV89_13555</name>
</gene>
<dbReference type="InterPro" id="IPR001789">
    <property type="entry name" value="Sig_transdc_resp-reg_receiver"/>
</dbReference>
<dbReference type="PANTHER" id="PTHR44591:SF3">
    <property type="entry name" value="RESPONSE REGULATORY DOMAIN-CONTAINING PROTEIN"/>
    <property type="match status" value="1"/>
</dbReference>
<dbReference type="InterPro" id="IPR050595">
    <property type="entry name" value="Bact_response_regulator"/>
</dbReference>
<dbReference type="EMBL" id="JAVYII010000005">
    <property type="protein sequence ID" value="MDT9594103.1"/>
    <property type="molecule type" value="Genomic_DNA"/>
</dbReference>
<protein>
    <submittedName>
        <fullName evidence="4">Response regulator</fullName>
    </submittedName>
</protein>
<dbReference type="RefSeq" id="WP_315733584.1">
    <property type="nucleotide sequence ID" value="NZ_JAVYII010000005.1"/>
</dbReference>
<evidence type="ECO:0000313" key="5">
    <source>
        <dbReference type="Proteomes" id="UP001268542"/>
    </source>
</evidence>
<feature type="modified residue" description="4-aspartylphosphate" evidence="2">
    <location>
        <position position="61"/>
    </location>
</feature>
<dbReference type="Pfam" id="PF00072">
    <property type="entry name" value="Response_reg"/>
    <property type="match status" value="1"/>
</dbReference>
<comment type="caution">
    <text evidence="4">The sequence shown here is derived from an EMBL/GenBank/DDBJ whole genome shotgun (WGS) entry which is preliminary data.</text>
</comment>
<evidence type="ECO:0000256" key="1">
    <source>
        <dbReference type="ARBA" id="ARBA00022553"/>
    </source>
</evidence>
<dbReference type="PROSITE" id="PS50110">
    <property type="entry name" value="RESPONSE_REGULATORY"/>
    <property type="match status" value="1"/>
</dbReference>
<dbReference type="Gene3D" id="3.40.50.2300">
    <property type="match status" value="1"/>
</dbReference>
<reference evidence="4 5" key="1">
    <citation type="submission" date="2023-08" db="EMBL/GenBank/DDBJ databases">
        <title>Nocardioides seae sp. nov., a bacterium isolated from a soil.</title>
        <authorList>
            <person name="Wang X."/>
        </authorList>
    </citation>
    <scope>NUCLEOTIDE SEQUENCE [LARGE SCALE GENOMIC DNA]</scope>
    <source>
        <strain evidence="4 5">YZH12</strain>
    </source>
</reference>
<organism evidence="4 5">
    <name type="scientific">Nocardioides imazamoxiresistens</name>
    <dbReference type="NCBI Taxonomy" id="3231893"/>
    <lineage>
        <taxon>Bacteria</taxon>
        <taxon>Bacillati</taxon>
        <taxon>Actinomycetota</taxon>
        <taxon>Actinomycetes</taxon>
        <taxon>Propionibacteriales</taxon>
        <taxon>Nocardioidaceae</taxon>
        <taxon>Nocardioides</taxon>
    </lineage>
</organism>
<evidence type="ECO:0000259" key="3">
    <source>
        <dbReference type="PROSITE" id="PS50110"/>
    </source>
</evidence>
<dbReference type="Proteomes" id="UP001268542">
    <property type="component" value="Unassembled WGS sequence"/>
</dbReference>
<feature type="domain" description="Response regulatory" evidence="3">
    <location>
        <begin position="12"/>
        <end position="125"/>
    </location>
</feature>
<proteinExistence type="predicted"/>
<evidence type="ECO:0000256" key="2">
    <source>
        <dbReference type="PROSITE-ProRule" id="PRU00169"/>
    </source>
</evidence>
<dbReference type="SUPFAM" id="SSF52172">
    <property type="entry name" value="CheY-like"/>
    <property type="match status" value="1"/>
</dbReference>
<keyword evidence="1 2" id="KW-0597">Phosphoprotein</keyword>
<sequence length="135" mass="14392">MSAEPVGRPVPSILFVEDDADVRALLELTLARTGLQVLSAATGAEGLQLARDQRPDLVSVDLGLPDMAGADLCRRLREFHTGPLVVVTAWASTRASQEAVAAGADLVIGKPFHPKELRRDLCRALDWTDAGARPA</sequence>
<keyword evidence="5" id="KW-1185">Reference proteome</keyword>
<evidence type="ECO:0000313" key="4">
    <source>
        <dbReference type="EMBL" id="MDT9594103.1"/>
    </source>
</evidence>
<dbReference type="SMART" id="SM00448">
    <property type="entry name" value="REC"/>
    <property type="match status" value="1"/>
</dbReference>
<accession>A0ABU3PXY6</accession>